<dbReference type="PANTHER" id="PTHR43212:SF3">
    <property type="entry name" value="QUERCETIN 2,3-DIOXYGENASE"/>
    <property type="match status" value="1"/>
</dbReference>
<keyword evidence="5" id="KW-1185">Reference proteome</keyword>
<evidence type="ECO:0000259" key="3">
    <source>
        <dbReference type="Pfam" id="PF02678"/>
    </source>
</evidence>
<comment type="caution">
    <text evidence="4">The sequence shown here is derived from an EMBL/GenBank/DDBJ whole genome shotgun (WGS) entry which is preliminary data.</text>
</comment>
<dbReference type="EMBL" id="JADIVZ010000002">
    <property type="protein sequence ID" value="MBF4161092.1"/>
    <property type="molecule type" value="Genomic_DNA"/>
</dbReference>
<dbReference type="InterPro" id="IPR012093">
    <property type="entry name" value="Pirin"/>
</dbReference>
<evidence type="ECO:0000313" key="4">
    <source>
        <dbReference type="EMBL" id="MBF4161092.1"/>
    </source>
</evidence>
<name>A0A930Y6K8_9ACTN</name>
<dbReference type="InterPro" id="IPR014710">
    <property type="entry name" value="RmlC-like_jellyroll"/>
</dbReference>
<sequence length="205" mass="21422">MGRQTRHAFSFGEHYDPERLSFGAVVCHDEHVLGDGRGFDTHRHSGLEIVTVVLSGALRHRDSSGTDTVLSAGSAALLSAGAGVEHSEHAVGPTRFVQVWLTGDDPDAAPAYTATVLPTSEQLADAGLSPAAGGARLLVAQVPAGRTLTLPAAPRLHVYVARGAFRRSSLAEPLEAGDAFLCTDEPDHDVVAAVDSTVLAWQLDG</sequence>
<dbReference type="PANTHER" id="PTHR43212">
    <property type="entry name" value="QUERCETIN 2,3-DIOXYGENASE"/>
    <property type="match status" value="1"/>
</dbReference>
<dbReference type="InterPro" id="IPR003829">
    <property type="entry name" value="Pirin_N_dom"/>
</dbReference>
<dbReference type="InterPro" id="IPR011051">
    <property type="entry name" value="RmlC_Cupin_sf"/>
</dbReference>
<dbReference type="SUPFAM" id="SSF51182">
    <property type="entry name" value="RmlC-like cupins"/>
    <property type="match status" value="1"/>
</dbReference>
<comment type="similarity">
    <text evidence="1 2">Belongs to the pirin family.</text>
</comment>
<protein>
    <submittedName>
        <fullName evidence="4">Pirin family protein</fullName>
    </submittedName>
</protein>
<evidence type="ECO:0000256" key="2">
    <source>
        <dbReference type="RuleBase" id="RU003457"/>
    </source>
</evidence>
<organism evidence="4 5">
    <name type="scientific">Nocardioides acrostichi</name>
    <dbReference type="NCBI Taxonomy" id="2784339"/>
    <lineage>
        <taxon>Bacteria</taxon>
        <taxon>Bacillati</taxon>
        <taxon>Actinomycetota</taxon>
        <taxon>Actinomycetes</taxon>
        <taxon>Propionibacteriales</taxon>
        <taxon>Nocardioidaceae</taxon>
        <taxon>Nocardioides</taxon>
    </lineage>
</organism>
<gene>
    <name evidence="4" type="ORF">ISG29_05270</name>
</gene>
<dbReference type="Gene3D" id="2.60.120.10">
    <property type="entry name" value="Jelly Rolls"/>
    <property type="match status" value="1"/>
</dbReference>
<reference evidence="4" key="1">
    <citation type="submission" date="2020-11" db="EMBL/GenBank/DDBJ databases">
        <title>Nocardioides sp. CBS4Y-1, whole genome shotgun sequence.</title>
        <authorList>
            <person name="Tuo L."/>
        </authorList>
    </citation>
    <scope>NUCLEOTIDE SEQUENCE</scope>
    <source>
        <strain evidence="4">CBS4Y-1</strain>
    </source>
</reference>
<accession>A0A930Y6K8</accession>
<feature type="domain" description="Pirin N-terminal" evidence="3">
    <location>
        <begin position="3"/>
        <end position="101"/>
    </location>
</feature>
<dbReference type="AlphaFoldDB" id="A0A930Y6K8"/>
<dbReference type="Proteomes" id="UP000656804">
    <property type="component" value="Unassembled WGS sequence"/>
</dbReference>
<proteinExistence type="inferred from homology"/>
<dbReference type="Pfam" id="PF02678">
    <property type="entry name" value="Pirin"/>
    <property type="match status" value="1"/>
</dbReference>
<evidence type="ECO:0000313" key="5">
    <source>
        <dbReference type="Proteomes" id="UP000656804"/>
    </source>
</evidence>
<dbReference type="RefSeq" id="WP_194502356.1">
    <property type="nucleotide sequence ID" value="NZ_JADIVZ010000002.1"/>
</dbReference>
<evidence type="ECO:0000256" key="1">
    <source>
        <dbReference type="ARBA" id="ARBA00008416"/>
    </source>
</evidence>